<dbReference type="NCBIfam" id="TIGR00756">
    <property type="entry name" value="PPR"/>
    <property type="match status" value="4"/>
</dbReference>
<keyword evidence="4" id="KW-1185">Reference proteome</keyword>
<dbReference type="PANTHER" id="PTHR47926:SF491">
    <property type="entry name" value="(WILD MALAYSIAN BANANA) HYPOTHETICAL PROTEIN"/>
    <property type="match status" value="1"/>
</dbReference>
<name>A0A0K9P1M9_ZOSMR</name>
<dbReference type="AlphaFoldDB" id="A0A0K9P1M9"/>
<feature type="repeat" description="PPR" evidence="2">
    <location>
        <begin position="41"/>
        <end position="75"/>
    </location>
</feature>
<dbReference type="InterPro" id="IPR002885">
    <property type="entry name" value="PPR_rpt"/>
</dbReference>
<organism evidence="3 4">
    <name type="scientific">Zostera marina</name>
    <name type="common">Eelgrass</name>
    <dbReference type="NCBI Taxonomy" id="29655"/>
    <lineage>
        <taxon>Eukaryota</taxon>
        <taxon>Viridiplantae</taxon>
        <taxon>Streptophyta</taxon>
        <taxon>Embryophyta</taxon>
        <taxon>Tracheophyta</taxon>
        <taxon>Spermatophyta</taxon>
        <taxon>Magnoliopsida</taxon>
        <taxon>Liliopsida</taxon>
        <taxon>Zosteraceae</taxon>
        <taxon>Zostera</taxon>
    </lineage>
</organism>
<feature type="repeat" description="PPR" evidence="2">
    <location>
        <begin position="216"/>
        <end position="250"/>
    </location>
</feature>
<evidence type="ECO:0000256" key="1">
    <source>
        <dbReference type="ARBA" id="ARBA00022737"/>
    </source>
</evidence>
<reference evidence="4" key="1">
    <citation type="journal article" date="2016" name="Nature">
        <title>The genome of the seagrass Zostera marina reveals angiosperm adaptation to the sea.</title>
        <authorList>
            <person name="Olsen J.L."/>
            <person name="Rouze P."/>
            <person name="Verhelst B."/>
            <person name="Lin Y.-C."/>
            <person name="Bayer T."/>
            <person name="Collen J."/>
            <person name="Dattolo E."/>
            <person name="De Paoli E."/>
            <person name="Dittami S."/>
            <person name="Maumus F."/>
            <person name="Michel G."/>
            <person name="Kersting A."/>
            <person name="Lauritano C."/>
            <person name="Lohaus R."/>
            <person name="Toepel M."/>
            <person name="Tonon T."/>
            <person name="Vanneste K."/>
            <person name="Amirebrahimi M."/>
            <person name="Brakel J."/>
            <person name="Bostroem C."/>
            <person name="Chovatia M."/>
            <person name="Grimwood J."/>
            <person name="Jenkins J.W."/>
            <person name="Jueterbock A."/>
            <person name="Mraz A."/>
            <person name="Stam W.T."/>
            <person name="Tice H."/>
            <person name="Bornberg-Bauer E."/>
            <person name="Green P.J."/>
            <person name="Pearson G.A."/>
            <person name="Procaccini G."/>
            <person name="Duarte C.M."/>
            <person name="Schmutz J."/>
            <person name="Reusch T.B.H."/>
            <person name="Van de Peer Y."/>
        </authorList>
    </citation>
    <scope>NUCLEOTIDE SEQUENCE [LARGE SCALE GENOMIC DNA]</scope>
    <source>
        <strain evidence="4">cv. Finnish</strain>
    </source>
</reference>
<dbReference type="InterPro" id="IPR046848">
    <property type="entry name" value="E_motif"/>
</dbReference>
<dbReference type="Gene3D" id="1.25.40.10">
    <property type="entry name" value="Tetratricopeptide repeat domain"/>
    <property type="match status" value="3"/>
</dbReference>
<feature type="repeat" description="PPR" evidence="2">
    <location>
        <begin position="281"/>
        <end position="311"/>
    </location>
</feature>
<comment type="caution">
    <text evidence="3">The sequence shown here is derived from an EMBL/GenBank/DDBJ whole genome shotgun (WGS) entry which is preliminary data.</text>
</comment>
<gene>
    <name evidence="3" type="ORF">ZOSMA_43G00750</name>
</gene>
<evidence type="ECO:0000313" key="3">
    <source>
        <dbReference type="EMBL" id="KMZ62893.1"/>
    </source>
</evidence>
<keyword evidence="1" id="KW-0677">Repeat</keyword>
<protein>
    <submittedName>
        <fullName evidence="3">Pentatricopeptide repeat-containing protein</fullName>
    </submittedName>
</protein>
<dbReference type="EMBL" id="LFYR01001305">
    <property type="protein sequence ID" value="KMZ62893.1"/>
    <property type="molecule type" value="Genomic_DNA"/>
</dbReference>
<dbReference type="PANTHER" id="PTHR47926">
    <property type="entry name" value="PENTATRICOPEPTIDE REPEAT-CONTAINING PROTEIN"/>
    <property type="match status" value="1"/>
</dbReference>
<dbReference type="GO" id="GO:0003723">
    <property type="term" value="F:RNA binding"/>
    <property type="evidence" value="ECO:0007669"/>
    <property type="project" value="InterPro"/>
</dbReference>
<dbReference type="Pfam" id="PF01535">
    <property type="entry name" value="PPR"/>
    <property type="match status" value="3"/>
</dbReference>
<dbReference type="FunFam" id="1.25.40.10:FF:000427">
    <property type="entry name" value="Pentatricopeptide repeat-containing protein chloroplastic"/>
    <property type="match status" value="1"/>
</dbReference>
<dbReference type="InterPro" id="IPR046960">
    <property type="entry name" value="PPR_At4g14850-like_plant"/>
</dbReference>
<proteinExistence type="predicted"/>
<feature type="repeat" description="PPR" evidence="2">
    <location>
        <begin position="142"/>
        <end position="176"/>
    </location>
</feature>
<dbReference type="FunFam" id="1.25.40.10:FF:000184">
    <property type="entry name" value="Pentatricopeptide repeat-containing protein, chloroplastic"/>
    <property type="match status" value="1"/>
</dbReference>
<dbReference type="OMA" id="NSVVWGC"/>
<dbReference type="Pfam" id="PF20431">
    <property type="entry name" value="E_motif"/>
    <property type="match status" value="1"/>
</dbReference>
<sequence length="427" mass="47718">MAFNTVTRGVLLKHVDSCTISWHLPQIHALIVRTTPSSKPSPFEWNCLMRSYLRHGFSIISLRLYIEMARSGLRPDSYTLPIALKAICKLYLLQLGKQLHSISIKIGLDSNEYCESGIINFYSKIGELANARKVFDGNSQRKLGSWNAMISGFAQVGKSKEAIVLFMDLRASGLTHDDVTLVSVLSACGSLGHLNLVQQMHSFILQSDHNRDKDDRLLLMNSLLDAYSKCGRTDMAHQVFSTMADRNVSSWTAMIMGLAMYGEVDSALQFFHIMRQSIKPNHITFVSILSACAHSGLVKEAMDCFDMMVKDYRIEPTLAHYGCMVDLLGRAGRFSEAKAMIGNMPMEANNVILGSLLGASEKHGNVDVGIWVGRKLIELEPWNDGVYVVMSNIYANAGLWDEAEKIRECMKDLKVSKDLAYSFPTRK</sequence>
<evidence type="ECO:0000256" key="2">
    <source>
        <dbReference type="PROSITE-ProRule" id="PRU00708"/>
    </source>
</evidence>
<dbReference type="Pfam" id="PF13041">
    <property type="entry name" value="PPR_2"/>
    <property type="match status" value="1"/>
</dbReference>
<accession>A0A0K9P1M9</accession>
<evidence type="ECO:0000313" key="4">
    <source>
        <dbReference type="Proteomes" id="UP000036987"/>
    </source>
</evidence>
<dbReference type="OrthoDB" id="622408at2759"/>
<dbReference type="GO" id="GO:0009451">
    <property type="term" value="P:RNA modification"/>
    <property type="evidence" value="ECO:0000318"/>
    <property type="project" value="GO_Central"/>
</dbReference>
<dbReference type="InterPro" id="IPR011990">
    <property type="entry name" value="TPR-like_helical_dom_sf"/>
</dbReference>
<dbReference type="PROSITE" id="PS51375">
    <property type="entry name" value="PPR"/>
    <property type="match status" value="4"/>
</dbReference>
<dbReference type="Proteomes" id="UP000036987">
    <property type="component" value="Unassembled WGS sequence"/>
</dbReference>